<keyword evidence="10" id="KW-0521">NADP</keyword>
<evidence type="ECO:0000256" key="1">
    <source>
        <dbReference type="ARBA" id="ARBA00001970"/>
    </source>
</evidence>
<dbReference type="Gene3D" id="2.40.30.10">
    <property type="entry name" value="Translation factors"/>
    <property type="match status" value="1"/>
</dbReference>
<dbReference type="OrthoDB" id="436496at2759"/>
<feature type="region of interest" description="Disordered" evidence="16">
    <location>
        <begin position="1"/>
        <end position="24"/>
    </location>
</feature>
<dbReference type="InterPro" id="IPR012292">
    <property type="entry name" value="Globin/Proto"/>
</dbReference>
<dbReference type="PROSITE" id="PS51384">
    <property type="entry name" value="FAD_FR"/>
    <property type="match status" value="1"/>
</dbReference>
<dbReference type="SUPFAM" id="SSF52343">
    <property type="entry name" value="Ferredoxin reductase-like, C-terminal NADP-linked domain"/>
    <property type="match status" value="1"/>
</dbReference>
<evidence type="ECO:0000256" key="8">
    <source>
        <dbReference type="ARBA" id="ARBA00022723"/>
    </source>
</evidence>
<evidence type="ECO:0000259" key="18">
    <source>
        <dbReference type="PROSITE" id="PS51384"/>
    </source>
</evidence>
<evidence type="ECO:0000313" key="20">
    <source>
        <dbReference type="Proteomes" id="UP000186601"/>
    </source>
</evidence>
<dbReference type="GO" id="GO:0071949">
    <property type="term" value="F:FAD binding"/>
    <property type="evidence" value="ECO:0007669"/>
    <property type="project" value="TreeGrafter"/>
</dbReference>
<keyword evidence="9" id="KW-0274">FAD</keyword>
<comment type="catalytic activity">
    <reaction evidence="14">
        <text>2 nitric oxide + NADH + 2 O2 = 2 nitrate + NAD(+) + H(+)</text>
        <dbReference type="Rhea" id="RHEA:19469"/>
        <dbReference type="ChEBI" id="CHEBI:15378"/>
        <dbReference type="ChEBI" id="CHEBI:15379"/>
        <dbReference type="ChEBI" id="CHEBI:16480"/>
        <dbReference type="ChEBI" id="CHEBI:17632"/>
        <dbReference type="ChEBI" id="CHEBI:57540"/>
        <dbReference type="ChEBI" id="CHEBI:57945"/>
        <dbReference type="EC" id="1.14.12.17"/>
    </reaction>
</comment>
<evidence type="ECO:0000256" key="4">
    <source>
        <dbReference type="ARBA" id="ARBA00012229"/>
    </source>
</evidence>
<evidence type="ECO:0000256" key="15">
    <source>
        <dbReference type="ARBA" id="ARBA00049433"/>
    </source>
</evidence>
<dbReference type="GO" id="GO:0019825">
    <property type="term" value="F:oxygen binding"/>
    <property type="evidence" value="ECO:0007669"/>
    <property type="project" value="InterPro"/>
</dbReference>
<keyword evidence="11" id="KW-0560">Oxidoreductase</keyword>
<evidence type="ECO:0000256" key="2">
    <source>
        <dbReference type="ARBA" id="ARBA00001974"/>
    </source>
</evidence>
<evidence type="ECO:0000256" key="12">
    <source>
        <dbReference type="ARBA" id="ARBA00023004"/>
    </source>
</evidence>
<evidence type="ECO:0000259" key="17">
    <source>
        <dbReference type="PROSITE" id="PS01033"/>
    </source>
</evidence>
<dbReference type="GO" id="GO:0020037">
    <property type="term" value="F:heme binding"/>
    <property type="evidence" value="ECO:0007669"/>
    <property type="project" value="InterPro"/>
</dbReference>
<dbReference type="CDD" id="cd06184">
    <property type="entry name" value="flavohem_like_fad_nad_binding"/>
    <property type="match status" value="1"/>
</dbReference>
<keyword evidence="7" id="KW-0285">Flavoprotein</keyword>
<reference evidence="19 20" key="1">
    <citation type="submission" date="2018-02" db="EMBL/GenBank/DDBJ databases">
        <title>Genome sequence of the basidiomycete white-rot fungus Phlebia centrifuga.</title>
        <authorList>
            <person name="Granchi Z."/>
            <person name="Peng M."/>
            <person name="de Vries R.P."/>
            <person name="Hilden K."/>
            <person name="Makela M.R."/>
            <person name="Grigoriev I."/>
            <person name="Riley R."/>
        </authorList>
    </citation>
    <scope>NUCLEOTIDE SEQUENCE [LARGE SCALE GENOMIC DNA]</scope>
    <source>
        <strain evidence="19 20">FBCC195</strain>
    </source>
</reference>
<dbReference type="EMBL" id="MLYV02000834">
    <property type="protein sequence ID" value="PSR76795.1"/>
    <property type="molecule type" value="Genomic_DNA"/>
</dbReference>
<dbReference type="GO" id="GO:0008941">
    <property type="term" value="F:nitric oxide dioxygenase NAD(P)H activity"/>
    <property type="evidence" value="ECO:0007669"/>
    <property type="project" value="UniProtKB-EC"/>
</dbReference>
<dbReference type="Proteomes" id="UP000186601">
    <property type="component" value="Unassembled WGS sequence"/>
</dbReference>
<dbReference type="SUPFAM" id="SSF63380">
    <property type="entry name" value="Riboflavin synthase domain-like"/>
    <property type="match status" value="1"/>
</dbReference>
<dbReference type="PROSITE" id="PS01033">
    <property type="entry name" value="GLOBIN"/>
    <property type="match status" value="1"/>
</dbReference>
<protein>
    <recommendedName>
        <fullName evidence="4">nitric oxide dioxygenase</fullName>
        <ecNumber evidence="4">1.14.12.17</ecNumber>
    </recommendedName>
</protein>
<evidence type="ECO:0000256" key="3">
    <source>
        <dbReference type="ARBA" id="ARBA00006401"/>
    </source>
</evidence>
<dbReference type="PANTHER" id="PTHR43396">
    <property type="entry name" value="FLAVOHEMOPROTEIN"/>
    <property type="match status" value="1"/>
</dbReference>
<comment type="similarity">
    <text evidence="3">In the C-terminal section; belongs to the flavoprotein pyridine nucleotide cytochrome reductase family.</text>
</comment>
<comment type="catalytic activity">
    <reaction evidence="15">
        <text>2 nitric oxide + NADPH + 2 O2 = 2 nitrate + NADP(+) + H(+)</text>
        <dbReference type="Rhea" id="RHEA:19465"/>
        <dbReference type="ChEBI" id="CHEBI:15378"/>
        <dbReference type="ChEBI" id="CHEBI:15379"/>
        <dbReference type="ChEBI" id="CHEBI:16480"/>
        <dbReference type="ChEBI" id="CHEBI:17632"/>
        <dbReference type="ChEBI" id="CHEBI:57783"/>
        <dbReference type="ChEBI" id="CHEBI:58349"/>
        <dbReference type="EC" id="1.14.12.17"/>
    </reaction>
</comment>
<feature type="domain" description="Globin" evidence="17">
    <location>
        <begin position="23"/>
        <end position="161"/>
    </location>
</feature>
<keyword evidence="6" id="KW-0349">Heme</keyword>
<comment type="cofactor">
    <cofactor evidence="1">
        <name>heme b</name>
        <dbReference type="ChEBI" id="CHEBI:60344"/>
    </cofactor>
</comment>
<dbReference type="Pfam" id="PF00175">
    <property type="entry name" value="NAD_binding_1"/>
    <property type="match status" value="1"/>
</dbReference>
<sequence>MTEASAATKSNTCKSENLPSPGPLTEAQRKLVKATVPVLEAHGQEITSRFYKEMLEANPELGNVFNHSKQQKGDQADALARAVYAYAANIDDITPLRPVIERVCNKHTSLHITPSQYAIVGKHLLQAIAEVVGTNVFSGDLYEAWVVAYWQLAHLFIDREAELYKQAGWVGWKHFVVSRKVIETDDITSFYLSPKDETPLPPFRPGQYISVQKFVKELGLYQSRQYSLSDSPNPNHFRISVKRERGIRAVDSSTGAVDLAQDMQLGLISNLLHDTLIEGDGIEVAFPYGDFFLDDSIAPVVLISAGVGLTPLTSMLHAVLEGPSPRQVSWIQVVRSLSSHPLNAEVRRLLELKPSLVRRAIFYSDPGAAVGEDCDFKGRLDISLVPTETLRLDDPIVEYYVCGPEAFMVDVIRGLRLRGVSIDRIHVEVFGAGAVPLD</sequence>
<keyword evidence="8" id="KW-0479">Metal-binding</keyword>
<dbReference type="AlphaFoldDB" id="A0A2R6NUC1"/>
<feature type="compositionally biased region" description="Polar residues" evidence="16">
    <location>
        <begin position="1"/>
        <end position="18"/>
    </location>
</feature>
<evidence type="ECO:0000256" key="5">
    <source>
        <dbReference type="ARBA" id="ARBA00022575"/>
    </source>
</evidence>
<dbReference type="InterPro" id="IPR039261">
    <property type="entry name" value="FNR_nucleotide-bd"/>
</dbReference>
<accession>A0A2R6NUC1</accession>
<evidence type="ECO:0000256" key="13">
    <source>
        <dbReference type="ARBA" id="ARBA00023027"/>
    </source>
</evidence>
<keyword evidence="13" id="KW-0520">NAD</keyword>
<keyword evidence="20" id="KW-1185">Reference proteome</keyword>
<dbReference type="InterPro" id="IPR009050">
    <property type="entry name" value="Globin-like_sf"/>
</dbReference>
<dbReference type="InterPro" id="IPR017938">
    <property type="entry name" value="Riboflavin_synthase-like_b-brl"/>
</dbReference>
<evidence type="ECO:0000313" key="19">
    <source>
        <dbReference type="EMBL" id="PSR76795.1"/>
    </source>
</evidence>
<keyword evidence="12" id="KW-0408">Iron</keyword>
<dbReference type="InterPro" id="IPR017927">
    <property type="entry name" value="FAD-bd_FR_type"/>
</dbReference>
<evidence type="ECO:0000256" key="6">
    <source>
        <dbReference type="ARBA" id="ARBA00022617"/>
    </source>
</evidence>
<dbReference type="FunFam" id="1.10.490.10:FF:000003">
    <property type="entry name" value="Flavohemoprotein"/>
    <property type="match status" value="1"/>
</dbReference>
<dbReference type="EC" id="1.14.12.17" evidence="4"/>
<feature type="domain" description="FAD-binding FR-type" evidence="18">
    <location>
        <begin position="170"/>
        <end position="294"/>
    </location>
</feature>
<proteinExistence type="inferred from homology"/>
<evidence type="ECO:0000256" key="11">
    <source>
        <dbReference type="ARBA" id="ARBA00023002"/>
    </source>
</evidence>
<dbReference type="GO" id="GO:0046210">
    <property type="term" value="P:nitric oxide catabolic process"/>
    <property type="evidence" value="ECO:0007669"/>
    <property type="project" value="TreeGrafter"/>
</dbReference>
<dbReference type="FunFam" id="2.40.30.10:FF:000034">
    <property type="entry name" value="Flavohemoprotein"/>
    <property type="match status" value="1"/>
</dbReference>
<organism evidence="19 20">
    <name type="scientific">Hermanssonia centrifuga</name>
    <dbReference type="NCBI Taxonomy" id="98765"/>
    <lineage>
        <taxon>Eukaryota</taxon>
        <taxon>Fungi</taxon>
        <taxon>Dikarya</taxon>
        <taxon>Basidiomycota</taxon>
        <taxon>Agaricomycotina</taxon>
        <taxon>Agaricomycetes</taxon>
        <taxon>Polyporales</taxon>
        <taxon>Meruliaceae</taxon>
        <taxon>Hermanssonia</taxon>
    </lineage>
</organism>
<evidence type="ECO:0000256" key="7">
    <source>
        <dbReference type="ARBA" id="ARBA00022630"/>
    </source>
</evidence>
<dbReference type="STRING" id="98765.A0A2R6NUC1"/>
<evidence type="ECO:0000256" key="14">
    <source>
        <dbReference type="ARBA" id="ARBA00048649"/>
    </source>
</evidence>
<name>A0A2R6NUC1_9APHY</name>
<comment type="cofactor">
    <cofactor evidence="2">
        <name>FAD</name>
        <dbReference type="ChEBI" id="CHEBI:57692"/>
    </cofactor>
</comment>
<comment type="caution">
    <text evidence="19">The sequence shown here is derived from an EMBL/GenBank/DDBJ whole genome shotgun (WGS) entry which is preliminary data.</text>
</comment>
<dbReference type="GO" id="GO:0046872">
    <property type="term" value="F:metal ion binding"/>
    <property type="evidence" value="ECO:0007669"/>
    <property type="project" value="UniProtKB-KW"/>
</dbReference>
<dbReference type="SUPFAM" id="SSF46458">
    <property type="entry name" value="Globin-like"/>
    <property type="match status" value="1"/>
</dbReference>
<dbReference type="Gene3D" id="1.10.490.10">
    <property type="entry name" value="Globins"/>
    <property type="match status" value="1"/>
</dbReference>
<dbReference type="InterPro" id="IPR000971">
    <property type="entry name" value="Globin"/>
</dbReference>
<dbReference type="InterPro" id="IPR001433">
    <property type="entry name" value="OxRdtase_FAD/NAD-bd"/>
</dbReference>
<dbReference type="GO" id="GO:0071500">
    <property type="term" value="P:cellular response to nitrosative stress"/>
    <property type="evidence" value="ECO:0007669"/>
    <property type="project" value="TreeGrafter"/>
</dbReference>
<evidence type="ECO:0000256" key="9">
    <source>
        <dbReference type="ARBA" id="ARBA00022827"/>
    </source>
</evidence>
<gene>
    <name evidence="19" type="ORF">PHLCEN_2v8176</name>
</gene>
<dbReference type="CDD" id="cd08922">
    <property type="entry name" value="FHb-globin"/>
    <property type="match status" value="1"/>
</dbReference>
<evidence type="ECO:0000256" key="16">
    <source>
        <dbReference type="SAM" id="MobiDB-lite"/>
    </source>
</evidence>
<keyword evidence="5" id="KW-0216">Detoxification</keyword>
<evidence type="ECO:0000256" key="10">
    <source>
        <dbReference type="ARBA" id="ARBA00022857"/>
    </source>
</evidence>
<dbReference type="GO" id="GO:0009636">
    <property type="term" value="P:response to toxic substance"/>
    <property type="evidence" value="ECO:0007669"/>
    <property type="project" value="UniProtKB-KW"/>
</dbReference>
<dbReference type="Gene3D" id="3.40.50.80">
    <property type="entry name" value="Nucleotide-binding domain of ferredoxin-NADP reductase (FNR) module"/>
    <property type="match status" value="1"/>
</dbReference>
<dbReference type="PANTHER" id="PTHR43396:SF3">
    <property type="entry name" value="FLAVOHEMOPROTEIN"/>
    <property type="match status" value="1"/>
</dbReference>
<dbReference type="Pfam" id="PF00042">
    <property type="entry name" value="Globin"/>
    <property type="match status" value="1"/>
</dbReference>